<dbReference type="PANTHER" id="PTHR34136:SF1">
    <property type="entry name" value="UDP-N-ACETYL-D-MANNOSAMINURONIC ACID TRANSFERASE"/>
    <property type="match status" value="1"/>
</dbReference>
<comment type="catalytic activity">
    <reaction evidence="5">
        <text>UDP-N-acetyl-alpha-D-mannosamine + N-acetyl-alpha-D-glucosaminyl-di-trans,octa-cis-undecaprenyl diphosphate = N-acetyl-beta-D-mannosaminyl-(1-&gt;4)-N-acetyl-alpha-D-glucosaminyl di-trans,octa-cis-undecaprenyl diphosphate + UDP + H(+)</text>
        <dbReference type="Rhea" id="RHEA:16053"/>
        <dbReference type="ChEBI" id="CHEBI:15378"/>
        <dbReference type="ChEBI" id="CHEBI:58223"/>
        <dbReference type="ChEBI" id="CHEBI:62959"/>
        <dbReference type="ChEBI" id="CHEBI:68623"/>
        <dbReference type="ChEBI" id="CHEBI:132210"/>
        <dbReference type="EC" id="2.4.1.187"/>
    </reaction>
</comment>
<evidence type="ECO:0000313" key="7">
    <source>
        <dbReference type="Proteomes" id="UP000641741"/>
    </source>
</evidence>
<dbReference type="RefSeq" id="WP_186969676.1">
    <property type="nucleotide sequence ID" value="NZ_JACOPK010000004.1"/>
</dbReference>
<keyword evidence="7" id="KW-1185">Reference proteome</keyword>
<dbReference type="CDD" id="cd06533">
    <property type="entry name" value="Glyco_transf_WecG_TagA"/>
    <property type="match status" value="1"/>
</dbReference>
<dbReference type="Proteomes" id="UP000641741">
    <property type="component" value="Unassembled WGS sequence"/>
</dbReference>
<evidence type="ECO:0000313" key="6">
    <source>
        <dbReference type="EMBL" id="MBC5695414.1"/>
    </source>
</evidence>
<evidence type="ECO:0000256" key="5">
    <source>
        <dbReference type="HAMAP-Rule" id="MF_02070"/>
    </source>
</evidence>
<evidence type="ECO:0000256" key="3">
    <source>
        <dbReference type="ARBA" id="ARBA00022944"/>
    </source>
</evidence>
<keyword evidence="4 5" id="KW-0961">Cell wall biogenesis/degradation</keyword>
<keyword evidence="3 5" id="KW-0777">Teichoic acid biosynthesis</keyword>
<dbReference type="NCBIfam" id="TIGR00696">
    <property type="entry name" value="wecG_tagA_cpsF"/>
    <property type="match status" value="1"/>
</dbReference>
<keyword evidence="1 5" id="KW-0328">Glycosyltransferase</keyword>
<dbReference type="EC" id="2.4.1.187" evidence="5"/>
<organism evidence="6 7">
    <name type="scientific">Agathobaculum hominis</name>
    <dbReference type="NCBI Taxonomy" id="2763014"/>
    <lineage>
        <taxon>Bacteria</taxon>
        <taxon>Bacillati</taxon>
        <taxon>Bacillota</taxon>
        <taxon>Clostridia</taxon>
        <taxon>Eubacteriales</taxon>
        <taxon>Butyricicoccaceae</taxon>
        <taxon>Agathobaculum</taxon>
    </lineage>
</organism>
<dbReference type="InterPro" id="IPR034714">
    <property type="entry name" value="TagA_TarA"/>
</dbReference>
<gene>
    <name evidence="6" type="ORF">H8S02_05565</name>
</gene>
<dbReference type="Pfam" id="PF03808">
    <property type="entry name" value="Glyco_tran_WecG"/>
    <property type="match status" value="1"/>
</dbReference>
<proteinExistence type="inferred from homology"/>
<evidence type="ECO:0000256" key="1">
    <source>
        <dbReference type="ARBA" id="ARBA00022676"/>
    </source>
</evidence>
<dbReference type="HAMAP" id="MF_02070">
    <property type="entry name" value="TagA_TarA"/>
    <property type="match status" value="1"/>
</dbReference>
<sequence>MKTASILGVQFHAVTKKQAVELAMSKLRARQKGYVVTPNPEIVDLCRRDPEFMGIVNHAALVLPDGIGIIYAAKILGEGLPGRVPGIEFAEDLCAAMAKENMRLFLLGAKPGIAEKAGANLCAKFPGLVLAGTHDGYFKDTQQVVDAINAAGGADAVFVCLGAPKQEKFIAANIDDIHGTLFCGLGGSLDVFAGVSRRAPDIFIKLGLEWFYRLLKQPSRIGRMMKLPKFLLVVIGERLFGKKG</sequence>
<protein>
    <recommendedName>
        <fullName evidence="5">N-acetylglucosaminyldiphosphoundecaprenol N-acetyl-beta-D-mannosaminyltransferase</fullName>
        <ecNumber evidence="5">2.4.1.187</ecNumber>
    </recommendedName>
    <alternativeName>
        <fullName evidence="5">N-acetylmannosaminyltransferase</fullName>
    </alternativeName>
    <alternativeName>
        <fullName evidence="5">UDP-N-acetylmannosamine transferase</fullName>
    </alternativeName>
    <alternativeName>
        <fullName evidence="5">UDP-N-acetylmannosamine:N-acetylglucosaminyl pyrophosphorylundecaprenol N-acetylmannosaminyltransferase</fullName>
    </alternativeName>
</protein>
<evidence type="ECO:0000256" key="2">
    <source>
        <dbReference type="ARBA" id="ARBA00022679"/>
    </source>
</evidence>
<reference evidence="6 7" key="1">
    <citation type="submission" date="2020-08" db="EMBL/GenBank/DDBJ databases">
        <title>Genome public.</title>
        <authorList>
            <person name="Liu C."/>
            <person name="Sun Q."/>
        </authorList>
    </citation>
    <scope>NUCLEOTIDE SEQUENCE [LARGE SCALE GENOMIC DNA]</scope>
    <source>
        <strain evidence="6 7">M2</strain>
    </source>
</reference>
<accession>A0ABR7GM80</accession>
<comment type="similarity">
    <text evidence="5">Belongs to the glycosyltransferase 26 family. TagA/TarA subfamily.</text>
</comment>
<name>A0ABR7GM80_9FIRM</name>
<dbReference type="InterPro" id="IPR004629">
    <property type="entry name" value="WecG_TagA_CpsF"/>
</dbReference>
<comment type="function">
    <text evidence="5">Catalyzes the conversion of GlcNAc-PP-undecaprenol into ManNAc-GlcNAc-PP-undecaprenol, the first committed lipid intermediate in the de novo synthesis of teichoic acid.</text>
</comment>
<keyword evidence="2 5" id="KW-0808">Transferase</keyword>
<comment type="pathway">
    <text evidence="5">Cell wall biogenesis; teichoic acid biosynthesis.</text>
</comment>
<comment type="caution">
    <text evidence="6">The sequence shown here is derived from an EMBL/GenBank/DDBJ whole genome shotgun (WGS) entry which is preliminary data.</text>
</comment>
<evidence type="ECO:0000256" key="4">
    <source>
        <dbReference type="ARBA" id="ARBA00023316"/>
    </source>
</evidence>
<dbReference type="EMBL" id="JACOPK010000004">
    <property type="protein sequence ID" value="MBC5695414.1"/>
    <property type="molecule type" value="Genomic_DNA"/>
</dbReference>
<dbReference type="PANTHER" id="PTHR34136">
    <property type="match status" value="1"/>
</dbReference>